<dbReference type="GO" id="GO:0004180">
    <property type="term" value="F:carboxypeptidase activity"/>
    <property type="evidence" value="ECO:0007669"/>
    <property type="project" value="UniProtKB-KW"/>
</dbReference>
<dbReference type="PANTHER" id="PTHR30237">
    <property type="entry name" value="MURAMOYLTETRAPEPTIDE CARBOXYPEPTIDASE"/>
    <property type="match status" value="1"/>
</dbReference>
<dbReference type="RefSeq" id="WP_089827458.1">
    <property type="nucleotide sequence ID" value="NZ_FODV01000021.1"/>
</dbReference>
<evidence type="ECO:0000256" key="2">
    <source>
        <dbReference type="ARBA" id="ARBA00022801"/>
    </source>
</evidence>
<keyword evidence="6" id="KW-0645">Protease</keyword>
<reference evidence="7" key="1">
    <citation type="submission" date="2016-10" db="EMBL/GenBank/DDBJ databases">
        <authorList>
            <person name="Varghese N."/>
            <person name="Submissions S."/>
        </authorList>
    </citation>
    <scope>NUCLEOTIDE SEQUENCE [LARGE SCALE GENOMIC DNA]</scope>
    <source>
        <strain evidence="7">CGMCC 1.10121</strain>
    </source>
</reference>
<evidence type="ECO:0000256" key="1">
    <source>
        <dbReference type="ARBA" id="ARBA00010233"/>
    </source>
</evidence>
<sequence>MSEFVTPPPVERGDKVAIVSPASGLADRFPHVYERGLDRLRSVFDLEPVEFPTARESDSYLFDHPEERAEDVERAFADPEIAAVVSTIGGNDQIRILEHLDADVLRANPTRFYGISDNTNLAQFLWNQGVVSYYGGHLLTEFATPGPLPEYLESSLRTALFEESVGSIAPAVEFTDQDVGWDDPDRIDDSPEMERNPGWTWRGGDDAVEGRTWGGSLEITALQAAAGRYLPDPAELDGAVLLLETSEELPSPGEVQRVLLGLGERGLLSRFDGFLVGRVKARSHLVDRSQDKREAYRAKLQQKYVDVISLYNETAPIVLNVDFGHTNPIVPVPIGATATIDPAAERIAFD</sequence>
<dbReference type="CDD" id="cd07062">
    <property type="entry name" value="Peptidase_S66_mccF_like"/>
    <property type="match status" value="1"/>
</dbReference>
<dbReference type="InterPro" id="IPR029062">
    <property type="entry name" value="Class_I_gatase-like"/>
</dbReference>
<dbReference type="Proteomes" id="UP000199126">
    <property type="component" value="Unassembled WGS sequence"/>
</dbReference>
<organism evidence="6 7">
    <name type="scientific">Halogranum amylolyticum</name>
    <dbReference type="NCBI Taxonomy" id="660520"/>
    <lineage>
        <taxon>Archaea</taxon>
        <taxon>Methanobacteriati</taxon>
        <taxon>Methanobacteriota</taxon>
        <taxon>Stenosarchaea group</taxon>
        <taxon>Halobacteria</taxon>
        <taxon>Halobacteriales</taxon>
        <taxon>Haloferacaceae</taxon>
    </lineage>
</organism>
<dbReference type="Gene3D" id="3.50.30.60">
    <property type="entry name" value="LD-carboxypeptidase A C-terminal domain-like"/>
    <property type="match status" value="1"/>
</dbReference>
<keyword evidence="2" id="KW-0378">Hydrolase</keyword>
<dbReference type="InterPro" id="IPR003507">
    <property type="entry name" value="S66_fam"/>
</dbReference>
<name>A0A1H8VZY1_9EURY</name>
<evidence type="ECO:0000259" key="4">
    <source>
        <dbReference type="Pfam" id="PF02016"/>
    </source>
</evidence>
<proteinExistence type="inferred from homology"/>
<protein>
    <submittedName>
        <fullName evidence="6">Muramoyltetrapeptide carboxypeptidase LdcA (Peptidoglycan recycling)</fullName>
    </submittedName>
</protein>
<dbReference type="PANTHER" id="PTHR30237:SF4">
    <property type="entry name" value="LD-CARBOXYPEPTIDASE C-TERMINAL DOMAIN-CONTAINING PROTEIN"/>
    <property type="match status" value="1"/>
</dbReference>
<dbReference type="InterPro" id="IPR027478">
    <property type="entry name" value="LdcA_N"/>
</dbReference>
<gene>
    <name evidence="6" type="ORF">SAMN04487948_12175</name>
</gene>
<feature type="compositionally biased region" description="Basic and acidic residues" evidence="3">
    <location>
        <begin position="183"/>
        <end position="195"/>
    </location>
</feature>
<dbReference type="SUPFAM" id="SSF141986">
    <property type="entry name" value="LD-carboxypeptidase A C-terminal domain-like"/>
    <property type="match status" value="1"/>
</dbReference>
<dbReference type="InterPro" id="IPR027461">
    <property type="entry name" value="Carboxypeptidase_A_C_sf"/>
</dbReference>
<dbReference type="EMBL" id="FODV01000021">
    <property type="protein sequence ID" value="SEP20951.1"/>
    <property type="molecule type" value="Genomic_DNA"/>
</dbReference>
<evidence type="ECO:0000256" key="3">
    <source>
        <dbReference type="SAM" id="MobiDB-lite"/>
    </source>
</evidence>
<dbReference type="OrthoDB" id="55610at2157"/>
<dbReference type="AlphaFoldDB" id="A0A1H8VZY1"/>
<dbReference type="Pfam" id="PF17676">
    <property type="entry name" value="Peptidase_S66C"/>
    <property type="match status" value="1"/>
</dbReference>
<dbReference type="Gene3D" id="3.40.50.10740">
    <property type="entry name" value="Class I glutamine amidotransferase-like"/>
    <property type="match status" value="1"/>
</dbReference>
<accession>A0A1H8VZY1</accession>
<evidence type="ECO:0000313" key="6">
    <source>
        <dbReference type="EMBL" id="SEP20951.1"/>
    </source>
</evidence>
<dbReference type="SUPFAM" id="SSF52317">
    <property type="entry name" value="Class I glutamine amidotransferase-like"/>
    <property type="match status" value="1"/>
</dbReference>
<evidence type="ECO:0000313" key="7">
    <source>
        <dbReference type="Proteomes" id="UP000199126"/>
    </source>
</evidence>
<evidence type="ECO:0000259" key="5">
    <source>
        <dbReference type="Pfam" id="PF17676"/>
    </source>
</evidence>
<dbReference type="InterPro" id="IPR040449">
    <property type="entry name" value="Peptidase_S66_N"/>
</dbReference>
<feature type="domain" description="LD-carboxypeptidase N-terminal" evidence="4">
    <location>
        <begin position="16"/>
        <end position="135"/>
    </location>
</feature>
<dbReference type="Pfam" id="PF02016">
    <property type="entry name" value="Peptidase_S66"/>
    <property type="match status" value="1"/>
</dbReference>
<comment type="similarity">
    <text evidence="1">Belongs to the peptidase S66 family.</text>
</comment>
<keyword evidence="6" id="KW-0121">Carboxypeptidase</keyword>
<feature type="domain" description="LD-carboxypeptidase C-terminal" evidence="5">
    <location>
        <begin position="209"/>
        <end position="340"/>
    </location>
</feature>
<keyword evidence="7" id="KW-1185">Reference proteome</keyword>
<dbReference type="InterPro" id="IPR040921">
    <property type="entry name" value="Peptidase_S66C"/>
</dbReference>
<feature type="region of interest" description="Disordered" evidence="3">
    <location>
        <begin position="179"/>
        <end position="198"/>
    </location>
</feature>